<feature type="transmembrane region" description="Helical" evidence="1">
    <location>
        <begin position="91"/>
        <end position="109"/>
    </location>
</feature>
<keyword evidence="1" id="KW-1133">Transmembrane helix</keyword>
<protein>
    <recommendedName>
        <fullName evidence="3">DUF2752 domain-containing protein</fullName>
    </recommendedName>
</protein>
<sequence length="112" mass="12730">MVIFGLLIYLKMRLKALIIFLGLESFMLPCFTKQLLGVDCPGCGLQRSLLFLIKGEFISAFLMYPAIYPMLLLFGFLGLNKIYSFKHSNTITITLMVSTVGFILTNYILKFI</sequence>
<evidence type="ECO:0000256" key="1">
    <source>
        <dbReference type="SAM" id="Phobius"/>
    </source>
</evidence>
<comment type="caution">
    <text evidence="2">The sequence shown here is derived from an EMBL/GenBank/DDBJ whole genome shotgun (WGS) entry which is preliminary data.</text>
</comment>
<dbReference type="InterPro" id="IPR021215">
    <property type="entry name" value="DUF2752"/>
</dbReference>
<feature type="transmembrane region" description="Helical" evidence="1">
    <location>
        <begin position="57"/>
        <end position="79"/>
    </location>
</feature>
<evidence type="ECO:0008006" key="3">
    <source>
        <dbReference type="Google" id="ProtNLM"/>
    </source>
</evidence>
<name>A0A0F9V3V3_9ZZZZ</name>
<keyword evidence="1" id="KW-0472">Membrane</keyword>
<dbReference type="EMBL" id="LAZR01000044">
    <property type="protein sequence ID" value="KKN99915.1"/>
    <property type="molecule type" value="Genomic_DNA"/>
</dbReference>
<proteinExistence type="predicted"/>
<keyword evidence="1" id="KW-0812">Transmembrane</keyword>
<gene>
    <name evidence="2" type="ORF">LCGC14_0133360</name>
</gene>
<reference evidence="2" key="1">
    <citation type="journal article" date="2015" name="Nature">
        <title>Complex archaea that bridge the gap between prokaryotes and eukaryotes.</title>
        <authorList>
            <person name="Spang A."/>
            <person name="Saw J.H."/>
            <person name="Jorgensen S.L."/>
            <person name="Zaremba-Niedzwiedzka K."/>
            <person name="Martijn J."/>
            <person name="Lind A.E."/>
            <person name="van Eijk R."/>
            <person name="Schleper C."/>
            <person name="Guy L."/>
            <person name="Ettema T.J."/>
        </authorList>
    </citation>
    <scope>NUCLEOTIDE SEQUENCE</scope>
</reference>
<accession>A0A0F9V3V3</accession>
<dbReference type="Pfam" id="PF10825">
    <property type="entry name" value="DUF2752"/>
    <property type="match status" value="1"/>
</dbReference>
<evidence type="ECO:0000313" key="2">
    <source>
        <dbReference type="EMBL" id="KKN99915.1"/>
    </source>
</evidence>
<dbReference type="AlphaFoldDB" id="A0A0F9V3V3"/>
<feature type="transmembrane region" description="Helical" evidence="1">
    <location>
        <begin position="16"/>
        <end position="37"/>
    </location>
</feature>
<organism evidence="2">
    <name type="scientific">marine sediment metagenome</name>
    <dbReference type="NCBI Taxonomy" id="412755"/>
    <lineage>
        <taxon>unclassified sequences</taxon>
        <taxon>metagenomes</taxon>
        <taxon>ecological metagenomes</taxon>
    </lineage>
</organism>